<dbReference type="Pfam" id="PF00314">
    <property type="entry name" value="Thaumatin"/>
    <property type="match status" value="1"/>
</dbReference>
<evidence type="ECO:0000313" key="2">
    <source>
        <dbReference type="EMBL" id="KAG0651371.1"/>
    </source>
</evidence>
<dbReference type="SMART" id="SM00205">
    <property type="entry name" value="THN"/>
    <property type="match status" value="1"/>
</dbReference>
<proteinExistence type="predicted"/>
<comment type="caution">
    <text evidence="2">The sequence shown here is derived from an EMBL/GenBank/DDBJ whole genome shotgun (WGS) entry which is preliminary data.</text>
</comment>
<sequence length="410" mass="42728">MSARKSSAAKALCTLALHFMPQRAFAAFASDFELHPANLRRRSGSPDRPAVWGPPRKRDSVPLIVSNNCGETIWPGVGTQAGTGPGIGGFELDSGSSKDMTVGGDWQGRVWGRTNCSFAPGGLSASNLNGNNGGGAACGTGDCGGVLNCVNTGATPVSLAEFDLAGGVGGSQVFYDISLVDGYNIPIGIVFIPGDNPALQDIPPNLTNCACIATAGLVLPPAPSGEMGNSTNSSYPIPYEPTQTSDQIASWCDGVYPYPDANIQRPIFDPCYSECSKTNAPSDCCTGHYNDPNICKPNDYSTSAKKICPDAYSFAFDDQTSTFIIPSGGGWEVTFCPTGRSTNILKTFKPQLEALSQAGHATKQIKTDAMKVTIIMEGGKENGADRSRGEGFGSASWGALVVVVALAVLL</sequence>
<dbReference type="PANTHER" id="PTHR31048">
    <property type="entry name" value="OS03G0233200 PROTEIN"/>
    <property type="match status" value="1"/>
</dbReference>
<dbReference type="SUPFAM" id="SSF49870">
    <property type="entry name" value="Osmotin, thaumatin-like protein"/>
    <property type="match status" value="1"/>
</dbReference>
<accession>A0A9P6VN21</accession>
<dbReference type="InterPro" id="IPR037176">
    <property type="entry name" value="Osmotin/thaumatin-like_sf"/>
</dbReference>
<protein>
    <submittedName>
        <fullName evidence="2">Pathogenesis-related 5</fullName>
    </submittedName>
</protein>
<dbReference type="PROSITE" id="PS51367">
    <property type="entry name" value="THAUMATIN_2"/>
    <property type="match status" value="1"/>
</dbReference>
<name>A0A9P6VN21_9HELO</name>
<reference evidence="2" key="1">
    <citation type="submission" date="2019-07" db="EMBL/GenBank/DDBJ databases">
        <title>Hyphodiscus hymeniophilus genome sequencing and assembly.</title>
        <authorList>
            <person name="Kramer G."/>
            <person name="Nodwell J."/>
        </authorList>
    </citation>
    <scope>NUCLEOTIDE SEQUENCE</scope>
    <source>
        <strain evidence="2">ATCC 34498</strain>
    </source>
</reference>
<dbReference type="OrthoDB" id="430315at2759"/>
<dbReference type="InterPro" id="IPR001938">
    <property type="entry name" value="Thaumatin"/>
</dbReference>
<keyword evidence="3" id="KW-1185">Reference proteome</keyword>
<dbReference type="PRINTS" id="PR00347">
    <property type="entry name" value="THAUMATIN"/>
</dbReference>
<feature type="region of interest" description="Disordered" evidence="1">
    <location>
        <begin position="38"/>
        <end position="57"/>
    </location>
</feature>
<dbReference type="EMBL" id="VNKQ01000004">
    <property type="protein sequence ID" value="KAG0651371.1"/>
    <property type="molecule type" value="Genomic_DNA"/>
</dbReference>
<dbReference type="Gene3D" id="2.60.110.10">
    <property type="entry name" value="Thaumatin"/>
    <property type="match status" value="1"/>
</dbReference>
<dbReference type="Proteomes" id="UP000785200">
    <property type="component" value="Unassembled WGS sequence"/>
</dbReference>
<organism evidence="2 3">
    <name type="scientific">Hyphodiscus hymeniophilus</name>
    <dbReference type="NCBI Taxonomy" id="353542"/>
    <lineage>
        <taxon>Eukaryota</taxon>
        <taxon>Fungi</taxon>
        <taxon>Dikarya</taxon>
        <taxon>Ascomycota</taxon>
        <taxon>Pezizomycotina</taxon>
        <taxon>Leotiomycetes</taxon>
        <taxon>Helotiales</taxon>
        <taxon>Hyphodiscaceae</taxon>
        <taxon>Hyphodiscus</taxon>
    </lineage>
</organism>
<gene>
    <name evidence="2" type="ORF">D0Z07_1632</name>
</gene>
<evidence type="ECO:0000313" key="3">
    <source>
        <dbReference type="Proteomes" id="UP000785200"/>
    </source>
</evidence>
<evidence type="ECO:0000256" key="1">
    <source>
        <dbReference type="SAM" id="MobiDB-lite"/>
    </source>
</evidence>
<dbReference type="AlphaFoldDB" id="A0A9P6VN21"/>